<feature type="domain" description="Alcohol dehydrogenase iron-type/glycerol dehydrogenase GldA" evidence="5">
    <location>
        <begin position="21"/>
        <end position="191"/>
    </location>
</feature>
<comment type="similarity">
    <text evidence="2">Belongs to the iron-containing alcohol dehydrogenase family.</text>
</comment>
<dbReference type="InterPro" id="IPR056798">
    <property type="entry name" value="ADH_Fe_C"/>
</dbReference>
<keyword evidence="3" id="KW-0560">Oxidoreductase</keyword>
<dbReference type="Proteomes" id="UP001501588">
    <property type="component" value="Unassembled WGS sequence"/>
</dbReference>
<dbReference type="Pfam" id="PF25137">
    <property type="entry name" value="ADH_Fe_C"/>
    <property type="match status" value="1"/>
</dbReference>
<name>A0ABN1F6H7_9PROT</name>
<protein>
    <submittedName>
        <fullName evidence="7">Iron-containing alcohol dehydrogenase</fullName>
    </submittedName>
</protein>
<dbReference type="InterPro" id="IPR039697">
    <property type="entry name" value="Alcohol_dehydrogenase_Fe"/>
</dbReference>
<dbReference type="PROSITE" id="PS00060">
    <property type="entry name" value="ADH_IRON_2"/>
    <property type="match status" value="1"/>
</dbReference>
<dbReference type="EMBL" id="BAAAFZ010000028">
    <property type="protein sequence ID" value="GAA0583668.1"/>
    <property type="molecule type" value="Genomic_DNA"/>
</dbReference>
<dbReference type="PANTHER" id="PTHR11496">
    <property type="entry name" value="ALCOHOL DEHYDROGENASE"/>
    <property type="match status" value="1"/>
</dbReference>
<evidence type="ECO:0000313" key="8">
    <source>
        <dbReference type="Proteomes" id="UP001501588"/>
    </source>
</evidence>
<dbReference type="CDD" id="cd08192">
    <property type="entry name" value="MAR-like"/>
    <property type="match status" value="1"/>
</dbReference>
<evidence type="ECO:0000256" key="3">
    <source>
        <dbReference type="ARBA" id="ARBA00023002"/>
    </source>
</evidence>
<evidence type="ECO:0000256" key="1">
    <source>
        <dbReference type="ARBA" id="ARBA00001962"/>
    </source>
</evidence>
<evidence type="ECO:0000256" key="4">
    <source>
        <dbReference type="ARBA" id="ARBA00023027"/>
    </source>
</evidence>
<dbReference type="RefSeq" id="WP_343895402.1">
    <property type="nucleotide sequence ID" value="NZ_BAAAFZ010000028.1"/>
</dbReference>
<dbReference type="Gene3D" id="3.40.50.1970">
    <property type="match status" value="1"/>
</dbReference>
<dbReference type="Pfam" id="PF00465">
    <property type="entry name" value="Fe-ADH"/>
    <property type="match status" value="1"/>
</dbReference>
<gene>
    <name evidence="7" type="ORF">GCM10009416_22620</name>
</gene>
<sequence>MGSTFEYPAMERAHMGTAFDEAVAEEAGRAGAARVFLMLGGTISRETDWAERLERRLSRAGAALAGRWDRVASHTPRSDVIAATRAARDARADLVVTLGGGSVTDAGKMVRMCLANGVYEEARLDPLMSVFEGGRRFIPDKKPPAPPQVCVPTTLSAGDFSATAGCTDTARGMKQSFAHPRMMATAVVLDPAVTLRTPEWLFLSTGIRAVDHAVEDICSTNGNAFAEGASMQALRLLTRGLRRARAGPGDEAARLDCLLGAWMSMVGSQSGVQKGGSHGIGHALGGTAGVPHGYTSCTMLPPVLRFNLPANADQQALVSEAMGAPGKPASELVAELVAELGLPGRLRDCGVREGQLDAVAEAAMHDRWIPTNPRPLDLAAVRALLQEAY</sequence>
<dbReference type="InterPro" id="IPR001670">
    <property type="entry name" value="ADH_Fe/GldA"/>
</dbReference>
<proteinExistence type="inferred from homology"/>
<accession>A0ABN1F6H7</accession>
<evidence type="ECO:0000259" key="5">
    <source>
        <dbReference type="Pfam" id="PF00465"/>
    </source>
</evidence>
<keyword evidence="8" id="KW-1185">Reference proteome</keyword>
<organism evidence="7 8">
    <name type="scientific">Craurococcus roseus</name>
    <dbReference type="NCBI Taxonomy" id="77585"/>
    <lineage>
        <taxon>Bacteria</taxon>
        <taxon>Pseudomonadati</taxon>
        <taxon>Pseudomonadota</taxon>
        <taxon>Alphaproteobacteria</taxon>
        <taxon>Acetobacterales</taxon>
        <taxon>Acetobacteraceae</taxon>
        <taxon>Craurococcus</taxon>
    </lineage>
</organism>
<dbReference type="InterPro" id="IPR018211">
    <property type="entry name" value="ADH_Fe_CS"/>
</dbReference>
<feature type="domain" description="Fe-containing alcohol dehydrogenase-like C-terminal" evidence="6">
    <location>
        <begin position="204"/>
        <end position="389"/>
    </location>
</feature>
<reference evidence="7 8" key="1">
    <citation type="journal article" date="2019" name="Int. J. Syst. Evol. Microbiol.">
        <title>The Global Catalogue of Microorganisms (GCM) 10K type strain sequencing project: providing services to taxonomists for standard genome sequencing and annotation.</title>
        <authorList>
            <consortium name="The Broad Institute Genomics Platform"/>
            <consortium name="The Broad Institute Genome Sequencing Center for Infectious Disease"/>
            <person name="Wu L."/>
            <person name="Ma J."/>
        </authorList>
    </citation>
    <scope>NUCLEOTIDE SEQUENCE [LARGE SCALE GENOMIC DNA]</scope>
    <source>
        <strain evidence="7 8">JCM 9933</strain>
    </source>
</reference>
<keyword evidence="4" id="KW-0520">NAD</keyword>
<evidence type="ECO:0000256" key="2">
    <source>
        <dbReference type="ARBA" id="ARBA00007358"/>
    </source>
</evidence>
<evidence type="ECO:0000313" key="7">
    <source>
        <dbReference type="EMBL" id="GAA0583668.1"/>
    </source>
</evidence>
<dbReference type="PANTHER" id="PTHR11496:SF102">
    <property type="entry name" value="ALCOHOL DEHYDROGENASE 4"/>
    <property type="match status" value="1"/>
</dbReference>
<dbReference type="Gene3D" id="1.20.1090.10">
    <property type="entry name" value="Dehydroquinate synthase-like - alpha domain"/>
    <property type="match status" value="1"/>
</dbReference>
<evidence type="ECO:0000259" key="6">
    <source>
        <dbReference type="Pfam" id="PF25137"/>
    </source>
</evidence>
<dbReference type="SUPFAM" id="SSF56796">
    <property type="entry name" value="Dehydroquinate synthase-like"/>
    <property type="match status" value="1"/>
</dbReference>
<comment type="cofactor">
    <cofactor evidence="1">
        <name>Fe cation</name>
        <dbReference type="ChEBI" id="CHEBI:24875"/>
    </cofactor>
</comment>
<comment type="caution">
    <text evidence="7">The sequence shown here is derived from an EMBL/GenBank/DDBJ whole genome shotgun (WGS) entry which is preliminary data.</text>
</comment>